<dbReference type="AlphaFoldDB" id="A0A0W8H3T2"/>
<dbReference type="Proteomes" id="UP001244586">
    <property type="component" value="Chromosome"/>
</dbReference>
<evidence type="ECO:0000313" key="5">
    <source>
        <dbReference type="EMBL" id="MDH1437421.1"/>
    </source>
</evidence>
<evidence type="ECO:0000313" key="15">
    <source>
        <dbReference type="Proteomes" id="UP000595107"/>
    </source>
</evidence>
<dbReference type="EMBL" id="FUUY01000002">
    <property type="protein sequence ID" value="SJX21318.1"/>
    <property type="molecule type" value="Genomic_DNA"/>
</dbReference>
<dbReference type="Proteomes" id="UP001159915">
    <property type="component" value="Unassembled WGS sequence"/>
</dbReference>
<evidence type="ECO:0000313" key="3">
    <source>
        <dbReference type="EMBL" id="MDH0827295.1"/>
    </source>
</evidence>
<evidence type="ECO:0000313" key="13">
    <source>
        <dbReference type="Proteomes" id="UP000249282"/>
    </source>
</evidence>
<dbReference type="EMBL" id="CP121776">
    <property type="protein sequence ID" value="WMG16800.1"/>
    <property type="molecule type" value="Genomic_DNA"/>
</dbReference>
<dbReference type="Proteomes" id="UP001157887">
    <property type="component" value="Unassembled WGS sequence"/>
</dbReference>
<evidence type="ECO:0000313" key="2">
    <source>
        <dbReference type="EMBL" id="MDG9787531.1"/>
    </source>
</evidence>
<feature type="domain" description="KOW" evidence="1">
    <location>
        <begin position="20"/>
        <end position="47"/>
    </location>
</feature>
<keyword evidence="16" id="KW-1185">Reference proteome</keyword>
<dbReference type="SMART" id="SM00739">
    <property type="entry name" value="KOW"/>
    <property type="match status" value="1"/>
</dbReference>
<dbReference type="InterPro" id="IPR005824">
    <property type="entry name" value="KOW"/>
</dbReference>
<evidence type="ECO:0000313" key="16">
    <source>
        <dbReference type="Proteomes" id="UP001244586"/>
    </source>
</evidence>
<dbReference type="EMBL" id="CP065666">
    <property type="protein sequence ID" value="QPS03291.1"/>
    <property type="molecule type" value="Genomic_DNA"/>
</dbReference>
<reference evidence="2" key="5">
    <citation type="submission" date="2022-09" db="EMBL/GenBank/DDBJ databases">
        <title>Intensive care unit water sources are persistently colonized with multi-drug resistant bacteria and are the site of extensive horizontal gene transfer of antibiotic resistance genes.</title>
        <authorList>
            <person name="Diorio-Toth L."/>
        </authorList>
    </citation>
    <scope>NUCLEOTIDE SEQUENCE</scope>
    <source>
        <strain evidence="6">GD03649</strain>
        <strain evidence="5">GD03725</strain>
        <strain evidence="3">GD03885</strain>
        <strain evidence="4">GD03920</strain>
        <strain evidence="2">GD04065</strain>
    </source>
</reference>
<dbReference type="EMBL" id="QFQJ01000018">
    <property type="protein sequence ID" value="PZQ92444.1"/>
    <property type="molecule type" value="Genomic_DNA"/>
</dbReference>
<organism evidence="7 13">
    <name type="scientific">Acinetobacter johnsonii</name>
    <dbReference type="NCBI Taxonomy" id="40214"/>
    <lineage>
        <taxon>Bacteria</taxon>
        <taxon>Pseudomonadati</taxon>
        <taxon>Pseudomonadota</taxon>
        <taxon>Gammaproteobacteria</taxon>
        <taxon>Moraxellales</taxon>
        <taxon>Moraxellaceae</taxon>
        <taxon>Acinetobacter</taxon>
    </lineage>
</organism>
<evidence type="ECO:0000313" key="9">
    <source>
        <dbReference type="EMBL" id="SJX21318.1"/>
    </source>
</evidence>
<dbReference type="RefSeq" id="WP_004692273.1">
    <property type="nucleotide sequence ID" value="NZ_BBTB01000038.1"/>
</dbReference>
<evidence type="ECO:0000313" key="14">
    <source>
        <dbReference type="Proteomes" id="UP000254227"/>
    </source>
</evidence>
<dbReference type="Proteomes" id="UP001161567">
    <property type="component" value="Unassembled WGS sequence"/>
</dbReference>
<evidence type="ECO:0000313" key="10">
    <source>
        <dbReference type="EMBL" id="SUU00337.1"/>
    </source>
</evidence>
<evidence type="ECO:0000313" key="8">
    <source>
        <dbReference type="EMBL" id="QPS03291.1"/>
    </source>
</evidence>
<dbReference type="EMBL" id="JAOCIL010000001">
    <property type="protein sequence ID" value="MDH1437421.1"/>
    <property type="molecule type" value="Genomic_DNA"/>
</dbReference>
<accession>A0A0W8H3T2</accession>
<reference evidence="9 12" key="1">
    <citation type="submission" date="2017-02" db="EMBL/GenBank/DDBJ databases">
        <authorList>
            <person name="Peterson S.W."/>
        </authorList>
    </citation>
    <scope>NUCLEOTIDE SEQUENCE [LARGE SCALE GENOMIC DNA]</scope>
    <source>
        <strain evidence="9">C6</strain>
    </source>
</reference>
<dbReference type="GeneID" id="56338056"/>
<dbReference type="InterPro" id="IPR008991">
    <property type="entry name" value="Translation_prot_SH3-like_sf"/>
</dbReference>
<sequence length="70" mass="7788">MLAEITGMGQGSITVELQMIPRKGESVKIMYGPDAELEGEVVSVNHYINQHANQHKVQIKIRPFNLLITA</sequence>
<evidence type="ECO:0000313" key="11">
    <source>
        <dbReference type="EMBL" id="WMG16800.1"/>
    </source>
</evidence>
<dbReference type="Proteomes" id="UP001160116">
    <property type="component" value="Unassembled WGS sequence"/>
</dbReference>
<gene>
    <name evidence="9" type="ORF">ACNJC6_00928</name>
    <name evidence="7" type="ORF">DI542_05290</name>
    <name evidence="8" type="ORF">I6G67_13925</name>
    <name evidence="4" type="ORF">N5C10_02965</name>
    <name evidence="3" type="ORF">N5C97_12495</name>
    <name evidence="5" type="ORF">N5I27_03125</name>
    <name evidence="6" type="ORF">N5J46_04465</name>
    <name evidence="2" type="ORF">N7566_11135</name>
    <name evidence="10" type="ORF">NCTC10308_03539</name>
    <name evidence="11" type="ORF">QBJ73_10155</name>
</gene>
<reference evidence="7 13" key="2">
    <citation type="submission" date="2017-11" db="EMBL/GenBank/DDBJ databases">
        <title>Infants hospitalized years apart are colonized by the same room-sourced microbial strains.</title>
        <authorList>
            <person name="Brooks B."/>
            <person name="Olm M.R."/>
            <person name="Firek B.A."/>
            <person name="Baker R."/>
            <person name="Thomas B.C."/>
            <person name="Morowitz M.J."/>
            <person name="Banfield J.F."/>
        </authorList>
    </citation>
    <scope>NUCLEOTIDE SEQUENCE [LARGE SCALE GENOMIC DNA]</scope>
    <source>
        <strain evidence="7">S2_003_000_R3_20</strain>
    </source>
</reference>
<dbReference type="EMBL" id="JAOCCL010000034">
    <property type="protein sequence ID" value="MDH0827295.1"/>
    <property type="molecule type" value="Genomic_DNA"/>
</dbReference>
<dbReference type="Proteomes" id="UP000196240">
    <property type="component" value="Unassembled WGS sequence"/>
</dbReference>
<dbReference type="Proteomes" id="UP001162261">
    <property type="component" value="Unassembled WGS sequence"/>
</dbReference>
<dbReference type="SUPFAM" id="SSF50104">
    <property type="entry name" value="Translation proteins SH3-like domain"/>
    <property type="match status" value="1"/>
</dbReference>
<reference evidence="8 15" key="4">
    <citation type="submission" date="2020-12" db="EMBL/GenBank/DDBJ databases">
        <title>FDA dAtabase for Regulatory Grade micrObial Sequences (FDA-ARGOS): Supporting development and validation of Infectious Disease Dx tests.</title>
        <authorList>
            <person name="Sproer C."/>
            <person name="Gronow S."/>
            <person name="Severitt S."/>
            <person name="Schroder I."/>
            <person name="Tallon L."/>
            <person name="Sadzewicz L."/>
            <person name="Zhao X."/>
            <person name="Boylan J."/>
            <person name="Ott S."/>
            <person name="Bowen H."/>
            <person name="Vavikolanu K."/>
            <person name="Mehta A."/>
            <person name="Aluvathingal J."/>
            <person name="Nadendla S."/>
            <person name="Lowell S."/>
            <person name="Myers T."/>
            <person name="Yan Y."/>
            <person name="Sichtig H."/>
        </authorList>
    </citation>
    <scope>NUCLEOTIDE SEQUENCE [LARGE SCALE GENOMIC DNA]</scope>
    <source>
        <strain evidence="8 15">FDAARGOS_910</strain>
    </source>
</reference>
<dbReference type="EMBL" id="JAOCBE010000001">
    <property type="protein sequence ID" value="MDH0968278.1"/>
    <property type="molecule type" value="Genomic_DNA"/>
</dbReference>
<evidence type="ECO:0000313" key="6">
    <source>
        <dbReference type="EMBL" id="MDH2171689.1"/>
    </source>
</evidence>
<evidence type="ECO:0000259" key="1">
    <source>
        <dbReference type="SMART" id="SM00739"/>
    </source>
</evidence>
<dbReference type="EMBL" id="JAOCLH010000005">
    <property type="protein sequence ID" value="MDH2171689.1"/>
    <property type="molecule type" value="Genomic_DNA"/>
</dbReference>
<proteinExistence type="predicted"/>
<dbReference type="EMBL" id="UFRV01000006">
    <property type="protein sequence ID" value="SUU00337.1"/>
    <property type="molecule type" value="Genomic_DNA"/>
</dbReference>
<evidence type="ECO:0000313" key="7">
    <source>
        <dbReference type="EMBL" id="PZQ92444.1"/>
    </source>
</evidence>
<reference evidence="11 16" key="6">
    <citation type="submission" date="2023-04" db="EMBL/GenBank/DDBJ databases">
        <title>Acinetobacter johnsonii isolate AYTCM encoding NDM-1, OXA-58 and PER-1.</title>
        <authorList>
            <person name="Tian C."/>
            <person name="Wang S."/>
            <person name="Fan X."/>
            <person name="Xia D."/>
        </authorList>
    </citation>
    <scope>NUCLEOTIDE SEQUENCE [LARGE SCALE GENOMIC DNA]</scope>
    <source>
        <strain evidence="11 16">AYTCM</strain>
    </source>
</reference>
<name>A0A0W8H3T2_ACIJO</name>
<reference evidence="10 14" key="3">
    <citation type="submission" date="2018-06" db="EMBL/GenBank/DDBJ databases">
        <authorList>
            <consortium name="Pathogen Informatics"/>
            <person name="Doyle S."/>
        </authorList>
    </citation>
    <scope>NUCLEOTIDE SEQUENCE [LARGE SCALE GENOMIC DNA]</scope>
    <source>
        <strain evidence="10 14">NCTC10308</strain>
    </source>
</reference>
<dbReference type="Proteomes" id="UP000249282">
    <property type="component" value="Unassembled WGS sequence"/>
</dbReference>
<evidence type="ECO:0000313" key="4">
    <source>
        <dbReference type="EMBL" id="MDH0968278.1"/>
    </source>
</evidence>
<dbReference type="EMBL" id="JAOECG010000013">
    <property type="protein sequence ID" value="MDG9787531.1"/>
    <property type="molecule type" value="Genomic_DNA"/>
</dbReference>
<protein>
    <recommendedName>
        <fullName evidence="1">KOW domain-containing protein</fullName>
    </recommendedName>
</protein>
<dbReference type="Proteomes" id="UP000595107">
    <property type="component" value="Chromosome"/>
</dbReference>
<dbReference type="Proteomes" id="UP000254227">
    <property type="component" value="Unassembled WGS sequence"/>
</dbReference>
<evidence type="ECO:0000313" key="12">
    <source>
        <dbReference type="Proteomes" id="UP000196240"/>
    </source>
</evidence>